<evidence type="ECO:0000256" key="1">
    <source>
        <dbReference type="ARBA" id="ARBA00005636"/>
    </source>
</evidence>
<feature type="domain" description="Large ribosomal subunit protein uL2 C-terminal" evidence="7">
    <location>
        <begin position="124"/>
        <end position="251"/>
    </location>
</feature>
<dbReference type="Gene3D" id="2.40.50.140">
    <property type="entry name" value="Nucleic acid-binding proteins"/>
    <property type="match status" value="1"/>
</dbReference>
<evidence type="ECO:0000259" key="8">
    <source>
        <dbReference type="SMART" id="SM01383"/>
    </source>
</evidence>
<dbReference type="GO" id="GO:0019843">
    <property type="term" value="F:rRNA binding"/>
    <property type="evidence" value="ECO:0007669"/>
    <property type="project" value="UniProtKB-UniRule"/>
</dbReference>
<feature type="region of interest" description="Disordered" evidence="6">
    <location>
        <begin position="27"/>
        <end position="61"/>
    </location>
</feature>
<keyword evidence="2 5" id="KW-0689">Ribosomal protein</keyword>
<dbReference type="GO" id="GO:0003735">
    <property type="term" value="F:structural constituent of ribosome"/>
    <property type="evidence" value="ECO:0007669"/>
    <property type="project" value="InterPro"/>
</dbReference>
<keyword evidence="5" id="KW-0699">rRNA-binding</keyword>
<dbReference type="PANTHER" id="PTHR13691">
    <property type="entry name" value="RIBOSOMAL PROTEIN L2"/>
    <property type="match status" value="1"/>
</dbReference>
<gene>
    <name evidence="5 9" type="primary">rplB</name>
    <name evidence="9" type="ORF">IAA81_06345</name>
</gene>
<dbReference type="SMART" id="SM01383">
    <property type="entry name" value="Ribosomal_L2"/>
    <property type="match status" value="1"/>
</dbReference>
<evidence type="ECO:0000256" key="3">
    <source>
        <dbReference type="ARBA" id="ARBA00023274"/>
    </source>
</evidence>
<dbReference type="InterPro" id="IPR005880">
    <property type="entry name" value="Ribosomal_uL2_bac/org-type"/>
</dbReference>
<dbReference type="SMART" id="SM01382">
    <property type="entry name" value="Ribosomal_L2_C"/>
    <property type="match status" value="1"/>
</dbReference>
<sequence>MALKVYKPVTAGTRTRIDLRRDEITCDRPEKSLTKGKKSHGGRGAGGRISVRHQGGGHKQKYRDIDFKRDKHGVPGTVKTIEYDPNRSANIALVFYADGDKRYILAPRGLKIGQKIVSGENAALEVGNALPLEAIPVGFTVHNIELTLGKGGQMARSAGASALVAAKEGDYVTLRLPSSEMRRVHRKCFATIGVVGNEDHMNTQLGKAGRSRWRGIRPTVLGMNMNPVDHPLGGGEGRGKGRNPVTPWGQPCRGYKTRKKRKVSNNFIVSRRK</sequence>
<dbReference type="InterPro" id="IPR022669">
    <property type="entry name" value="Ribosomal_uL2_C"/>
</dbReference>
<dbReference type="FunFam" id="4.10.950.10:FF:000001">
    <property type="entry name" value="50S ribosomal protein L2"/>
    <property type="match status" value="1"/>
</dbReference>
<reference evidence="9" key="2">
    <citation type="journal article" date="2021" name="PeerJ">
        <title>Extensive microbial diversity within the chicken gut microbiome revealed by metagenomics and culture.</title>
        <authorList>
            <person name="Gilroy R."/>
            <person name="Ravi A."/>
            <person name="Getino M."/>
            <person name="Pursley I."/>
            <person name="Horton D.L."/>
            <person name="Alikhan N.F."/>
            <person name="Baker D."/>
            <person name="Gharbi K."/>
            <person name="Hall N."/>
            <person name="Watson M."/>
            <person name="Adriaenssens E.M."/>
            <person name="Foster-Nyarko E."/>
            <person name="Jarju S."/>
            <person name="Secka A."/>
            <person name="Antonio M."/>
            <person name="Oren A."/>
            <person name="Chaudhuri R.R."/>
            <person name="La Ragione R."/>
            <person name="Hildebrand F."/>
            <person name="Pallen M.J."/>
        </authorList>
    </citation>
    <scope>NUCLEOTIDE SEQUENCE</scope>
    <source>
        <strain evidence="9">10532</strain>
    </source>
</reference>
<dbReference type="InterPro" id="IPR012340">
    <property type="entry name" value="NA-bd_OB-fold"/>
</dbReference>
<dbReference type="FunFam" id="2.40.50.140:FF:000003">
    <property type="entry name" value="50S ribosomal protein L2"/>
    <property type="match status" value="1"/>
</dbReference>
<evidence type="ECO:0000259" key="7">
    <source>
        <dbReference type="SMART" id="SM01382"/>
    </source>
</evidence>
<dbReference type="InterPro" id="IPR022666">
    <property type="entry name" value="Ribosomal_uL2_RNA-bd_dom"/>
</dbReference>
<dbReference type="Gene3D" id="4.10.950.10">
    <property type="entry name" value="Ribosomal protein L2, domain 3"/>
    <property type="match status" value="1"/>
</dbReference>
<dbReference type="InterPro" id="IPR014726">
    <property type="entry name" value="Ribosomal_uL2_dom3"/>
</dbReference>
<comment type="subunit">
    <text evidence="5">Part of the 50S ribosomal subunit. Forms a bridge to the 30S subunit in the 70S ribosome.</text>
</comment>
<dbReference type="Pfam" id="PF03947">
    <property type="entry name" value="Ribosomal_L2_C"/>
    <property type="match status" value="1"/>
</dbReference>
<dbReference type="HAMAP" id="MF_01320_B">
    <property type="entry name" value="Ribosomal_uL2_B"/>
    <property type="match status" value="1"/>
</dbReference>
<feature type="domain" description="Large ribosomal subunit protein uL2 RNA-binding" evidence="8">
    <location>
        <begin position="42"/>
        <end position="118"/>
    </location>
</feature>
<evidence type="ECO:0000256" key="2">
    <source>
        <dbReference type="ARBA" id="ARBA00022980"/>
    </source>
</evidence>
<comment type="similarity">
    <text evidence="1 5">Belongs to the universal ribosomal protein uL2 family.</text>
</comment>
<protein>
    <recommendedName>
        <fullName evidence="4 5">Large ribosomal subunit protein uL2</fullName>
    </recommendedName>
</protein>
<accession>A0A9D9N2A3</accession>
<dbReference type="Gene3D" id="2.30.30.30">
    <property type="match status" value="1"/>
</dbReference>
<dbReference type="NCBIfam" id="TIGR01171">
    <property type="entry name" value="rplB_bact"/>
    <property type="match status" value="1"/>
</dbReference>
<dbReference type="SUPFAM" id="SSF50249">
    <property type="entry name" value="Nucleic acid-binding proteins"/>
    <property type="match status" value="1"/>
</dbReference>
<feature type="region of interest" description="Disordered" evidence="6">
    <location>
        <begin position="221"/>
        <end position="259"/>
    </location>
</feature>
<dbReference type="GO" id="GO:0002181">
    <property type="term" value="P:cytoplasmic translation"/>
    <property type="evidence" value="ECO:0007669"/>
    <property type="project" value="TreeGrafter"/>
</dbReference>
<dbReference type="SUPFAM" id="SSF50104">
    <property type="entry name" value="Translation proteins SH3-like domain"/>
    <property type="match status" value="1"/>
</dbReference>
<evidence type="ECO:0000313" key="10">
    <source>
        <dbReference type="Proteomes" id="UP000823638"/>
    </source>
</evidence>
<dbReference type="PANTHER" id="PTHR13691:SF5">
    <property type="entry name" value="LARGE RIBOSOMAL SUBUNIT PROTEIN UL2M"/>
    <property type="match status" value="1"/>
</dbReference>
<dbReference type="EMBL" id="JADIMM010000079">
    <property type="protein sequence ID" value="MBO8457831.1"/>
    <property type="molecule type" value="Genomic_DNA"/>
</dbReference>
<dbReference type="PIRSF" id="PIRSF002158">
    <property type="entry name" value="Ribosomal_L2"/>
    <property type="match status" value="1"/>
</dbReference>
<evidence type="ECO:0000256" key="4">
    <source>
        <dbReference type="ARBA" id="ARBA00035242"/>
    </source>
</evidence>
<dbReference type="Pfam" id="PF00181">
    <property type="entry name" value="Ribosomal_L2_N"/>
    <property type="match status" value="1"/>
</dbReference>
<dbReference type="InterPro" id="IPR014722">
    <property type="entry name" value="Rib_uL2_dom2"/>
</dbReference>
<reference evidence="9" key="1">
    <citation type="submission" date="2020-10" db="EMBL/GenBank/DDBJ databases">
        <authorList>
            <person name="Gilroy R."/>
        </authorList>
    </citation>
    <scope>NUCLEOTIDE SEQUENCE</scope>
    <source>
        <strain evidence="9">10532</strain>
    </source>
</reference>
<dbReference type="GO" id="GO:0015934">
    <property type="term" value="C:large ribosomal subunit"/>
    <property type="evidence" value="ECO:0007669"/>
    <property type="project" value="InterPro"/>
</dbReference>
<keyword evidence="3 5" id="KW-0687">Ribonucleoprotein</keyword>
<evidence type="ECO:0000256" key="6">
    <source>
        <dbReference type="SAM" id="MobiDB-lite"/>
    </source>
</evidence>
<evidence type="ECO:0000256" key="5">
    <source>
        <dbReference type="HAMAP-Rule" id="MF_01320"/>
    </source>
</evidence>
<dbReference type="GO" id="GO:0016740">
    <property type="term" value="F:transferase activity"/>
    <property type="evidence" value="ECO:0007669"/>
    <property type="project" value="InterPro"/>
</dbReference>
<organism evidence="9 10">
    <name type="scientific">Candidatus Gallitreponema excrementavium</name>
    <dbReference type="NCBI Taxonomy" id="2840840"/>
    <lineage>
        <taxon>Bacteria</taxon>
        <taxon>Pseudomonadati</taxon>
        <taxon>Spirochaetota</taxon>
        <taxon>Spirochaetia</taxon>
        <taxon>Spirochaetales</taxon>
        <taxon>Candidatus Gallitreponema</taxon>
    </lineage>
</organism>
<name>A0A9D9N2A3_9SPIR</name>
<dbReference type="FunFam" id="2.30.30.30:FF:000001">
    <property type="entry name" value="50S ribosomal protein L2"/>
    <property type="match status" value="1"/>
</dbReference>
<evidence type="ECO:0000313" key="9">
    <source>
        <dbReference type="EMBL" id="MBO8457831.1"/>
    </source>
</evidence>
<comment type="caution">
    <text evidence="9">The sequence shown here is derived from an EMBL/GenBank/DDBJ whole genome shotgun (WGS) entry which is preliminary data.</text>
</comment>
<comment type="function">
    <text evidence="5">One of the primary rRNA binding proteins. Required for association of the 30S and 50S subunits to form the 70S ribosome, for tRNA binding and peptide bond formation. It has been suggested to have peptidyltransferase activity; this is somewhat controversial. Makes several contacts with the 16S rRNA in the 70S ribosome.</text>
</comment>
<dbReference type="Proteomes" id="UP000823638">
    <property type="component" value="Unassembled WGS sequence"/>
</dbReference>
<keyword evidence="5" id="KW-0694">RNA-binding</keyword>
<proteinExistence type="inferred from homology"/>
<dbReference type="InterPro" id="IPR002171">
    <property type="entry name" value="Ribosomal_uL2"/>
</dbReference>
<dbReference type="AlphaFoldDB" id="A0A9D9N2A3"/>
<dbReference type="InterPro" id="IPR008991">
    <property type="entry name" value="Translation_prot_SH3-like_sf"/>
</dbReference>